<reference evidence="2" key="1">
    <citation type="journal article" date="2014" name="Int. J. Syst. Evol. Microbiol.">
        <title>Complete genome sequence of Corynebacterium casei LMG S-19264T (=DSM 44701T), isolated from a smear-ripened cheese.</title>
        <authorList>
            <consortium name="US DOE Joint Genome Institute (JGI-PGF)"/>
            <person name="Walter F."/>
            <person name="Albersmeier A."/>
            <person name="Kalinowski J."/>
            <person name="Ruckert C."/>
        </authorList>
    </citation>
    <scope>NUCLEOTIDE SEQUENCE</scope>
    <source>
        <strain evidence="2">CGMCC 1.16067</strain>
    </source>
</reference>
<evidence type="ECO:0000259" key="1">
    <source>
        <dbReference type="Pfam" id="PF11716"/>
    </source>
</evidence>
<accession>A0A917F320</accession>
<dbReference type="NCBIfam" id="TIGR03086">
    <property type="entry name" value="TIGR03086 family metal-binding protein"/>
    <property type="match status" value="1"/>
</dbReference>
<dbReference type="EMBL" id="BMKQ01000001">
    <property type="protein sequence ID" value="GGF38285.1"/>
    <property type="molecule type" value="Genomic_DNA"/>
</dbReference>
<dbReference type="GO" id="GO:0046872">
    <property type="term" value="F:metal ion binding"/>
    <property type="evidence" value="ECO:0007669"/>
    <property type="project" value="InterPro"/>
</dbReference>
<dbReference type="Gene3D" id="1.20.120.450">
    <property type="entry name" value="dinb family like domain"/>
    <property type="match status" value="1"/>
</dbReference>
<gene>
    <name evidence="2" type="ORF">GCM10011519_09830</name>
</gene>
<dbReference type="InterPro" id="IPR017517">
    <property type="entry name" value="Maleyloyr_isom"/>
</dbReference>
<feature type="domain" description="Mycothiol-dependent maleylpyruvate isomerase metal-binding" evidence="1">
    <location>
        <begin position="5"/>
        <end position="126"/>
    </location>
</feature>
<proteinExistence type="predicted"/>
<dbReference type="RefSeq" id="WP_188778752.1">
    <property type="nucleotide sequence ID" value="NZ_BMKQ01000001.1"/>
</dbReference>
<dbReference type="InterPro" id="IPR017520">
    <property type="entry name" value="CHP03086"/>
</dbReference>
<organism evidence="2 3">
    <name type="scientific">Marmoricola endophyticus</name>
    <dbReference type="NCBI Taxonomy" id="2040280"/>
    <lineage>
        <taxon>Bacteria</taxon>
        <taxon>Bacillati</taxon>
        <taxon>Actinomycetota</taxon>
        <taxon>Actinomycetes</taxon>
        <taxon>Propionibacteriales</taxon>
        <taxon>Nocardioidaceae</taxon>
        <taxon>Marmoricola</taxon>
    </lineage>
</organism>
<dbReference type="Proteomes" id="UP000649179">
    <property type="component" value="Unassembled WGS sequence"/>
</dbReference>
<sequence length="193" mass="19891">MIDFATATTELARVVAGVRDDQLSLPTPCPGWDVADLVDHVQGCARGFTAAARKQDLDDDPPEPDGTNLDAGWREAIAAELETLAAAWRDGDAWEGRTRIAGVEQSGAECAATALDEVVVHTWDLARATGQDCSLDPAAVAGALAFARAVSQQAPDGVPGLFGPAVEVPSDADAETALLALTGRDPGWSATAG</sequence>
<evidence type="ECO:0000313" key="3">
    <source>
        <dbReference type="Proteomes" id="UP000649179"/>
    </source>
</evidence>
<evidence type="ECO:0000313" key="2">
    <source>
        <dbReference type="EMBL" id="GGF38285.1"/>
    </source>
</evidence>
<reference evidence="2" key="2">
    <citation type="submission" date="2020-09" db="EMBL/GenBank/DDBJ databases">
        <authorList>
            <person name="Sun Q."/>
            <person name="Zhou Y."/>
        </authorList>
    </citation>
    <scope>NUCLEOTIDE SEQUENCE</scope>
    <source>
        <strain evidence="2">CGMCC 1.16067</strain>
    </source>
</reference>
<dbReference type="SUPFAM" id="SSF109854">
    <property type="entry name" value="DinB/YfiT-like putative metalloenzymes"/>
    <property type="match status" value="1"/>
</dbReference>
<dbReference type="InterPro" id="IPR024344">
    <property type="entry name" value="MDMPI_metal-binding"/>
</dbReference>
<dbReference type="InterPro" id="IPR034660">
    <property type="entry name" value="DinB/YfiT-like"/>
</dbReference>
<dbReference type="NCBIfam" id="TIGR03083">
    <property type="entry name" value="maleylpyruvate isomerase family mycothiol-dependent enzyme"/>
    <property type="match status" value="1"/>
</dbReference>
<dbReference type="AlphaFoldDB" id="A0A917F320"/>
<comment type="caution">
    <text evidence="2">The sequence shown here is derived from an EMBL/GenBank/DDBJ whole genome shotgun (WGS) entry which is preliminary data.</text>
</comment>
<keyword evidence="3" id="KW-1185">Reference proteome</keyword>
<protein>
    <submittedName>
        <fullName evidence="2">TIGR03086 family protein</fullName>
    </submittedName>
</protein>
<name>A0A917F320_9ACTN</name>
<dbReference type="Pfam" id="PF11716">
    <property type="entry name" value="MDMPI_N"/>
    <property type="match status" value="1"/>
</dbReference>